<dbReference type="Pfam" id="PF02899">
    <property type="entry name" value="Phage_int_SAM_1"/>
    <property type="match status" value="1"/>
</dbReference>
<dbReference type="AlphaFoldDB" id="A0A420WK96"/>
<dbReference type="InterPro" id="IPR044068">
    <property type="entry name" value="CB"/>
</dbReference>
<dbReference type="InterPro" id="IPR010998">
    <property type="entry name" value="Integrase_recombinase_N"/>
</dbReference>
<dbReference type="PANTHER" id="PTHR30349:SF41">
    <property type="entry name" value="INTEGRASE_RECOMBINASE PROTEIN MJ0367-RELATED"/>
    <property type="match status" value="1"/>
</dbReference>
<reference evidence="8 9" key="1">
    <citation type="submission" date="2018-10" db="EMBL/GenBank/DDBJ databases">
        <title>Genomic Encyclopedia of Type Strains, Phase IV (KMG-IV): sequencing the most valuable type-strain genomes for metagenomic binning, comparative biology and taxonomic classification.</title>
        <authorList>
            <person name="Goeker M."/>
        </authorList>
    </citation>
    <scope>NUCLEOTIDE SEQUENCE [LARGE SCALE GENOMIC DNA]</scope>
    <source>
        <strain evidence="8 9">DSM 22008</strain>
    </source>
</reference>
<dbReference type="InParanoid" id="A0A420WK96"/>
<evidence type="ECO:0000256" key="1">
    <source>
        <dbReference type="ARBA" id="ARBA00008857"/>
    </source>
</evidence>
<comment type="similarity">
    <text evidence="1">Belongs to the 'phage' integrase family.</text>
</comment>
<dbReference type="GO" id="GO:0015074">
    <property type="term" value="P:DNA integration"/>
    <property type="evidence" value="ECO:0007669"/>
    <property type="project" value="UniProtKB-KW"/>
</dbReference>
<evidence type="ECO:0000256" key="3">
    <source>
        <dbReference type="ARBA" id="ARBA00023125"/>
    </source>
</evidence>
<dbReference type="PROSITE" id="PS51900">
    <property type="entry name" value="CB"/>
    <property type="match status" value="1"/>
</dbReference>
<dbReference type="FunCoup" id="A0A420WK96">
    <property type="interactions" value="187"/>
</dbReference>
<feature type="domain" description="Core-binding (CB)" evidence="7">
    <location>
        <begin position="24"/>
        <end position="105"/>
    </location>
</feature>
<evidence type="ECO:0000313" key="8">
    <source>
        <dbReference type="EMBL" id="RKQ71369.1"/>
    </source>
</evidence>
<dbReference type="SUPFAM" id="SSF56349">
    <property type="entry name" value="DNA breaking-rejoining enzymes"/>
    <property type="match status" value="1"/>
</dbReference>
<accession>A0A420WK96</accession>
<comment type="caution">
    <text evidence="8">The sequence shown here is derived from an EMBL/GenBank/DDBJ whole genome shotgun (WGS) entry which is preliminary data.</text>
</comment>
<organism evidence="8 9">
    <name type="scientific">Litorimonas taeanensis</name>
    <dbReference type="NCBI Taxonomy" id="568099"/>
    <lineage>
        <taxon>Bacteria</taxon>
        <taxon>Pseudomonadati</taxon>
        <taxon>Pseudomonadota</taxon>
        <taxon>Alphaproteobacteria</taxon>
        <taxon>Maricaulales</taxon>
        <taxon>Robiginitomaculaceae</taxon>
    </lineage>
</organism>
<dbReference type="Pfam" id="PF00589">
    <property type="entry name" value="Phage_integrase"/>
    <property type="match status" value="1"/>
</dbReference>
<keyword evidence="9" id="KW-1185">Reference proteome</keyword>
<evidence type="ECO:0000256" key="2">
    <source>
        <dbReference type="ARBA" id="ARBA00022908"/>
    </source>
</evidence>
<evidence type="ECO:0000256" key="4">
    <source>
        <dbReference type="ARBA" id="ARBA00023172"/>
    </source>
</evidence>
<keyword evidence="3 5" id="KW-0238">DNA-binding</keyword>
<proteinExistence type="inferred from homology"/>
<dbReference type="InterPro" id="IPR011010">
    <property type="entry name" value="DNA_brk_join_enz"/>
</dbReference>
<evidence type="ECO:0000259" key="7">
    <source>
        <dbReference type="PROSITE" id="PS51900"/>
    </source>
</evidence>
<dbReference type="Gene3D" id="1.10.443.10">
    <property type="entry name" value="Intergrase catalytic core"/>
    <property type="match status" value="1"/>
</dbReference>
<keyword evidence="4" id="KW-0233">DNA recombination</keyword>
<dbReference type="GO" id="GO:0006310">
    <property type="term" value="P:DNA recombination"/>
    <property type="evidence" value="ECO:0007669"/>
    <property type="project" value="UniProtKB-KW"/>
</dbReference>
<dbReference type="EMBL" id="RBII01000001">
    <property type="protein sequence ID" value="RKQ71369.1"/>
    <property type="molecule type" value="Genomic_DNA"/>
</dbReference>
<feature type="domain" description="Tyr recombinase" evidence="6">
    <location>
        <begin position="128"/>
        <end position="318"/>
    </location>
</feature>
<dbReference type="OrthoDB" id="7830133at2"/>
<evidence type="ECO:0000313" key="9">
    <source>
        <dbReference type="Proteomes" id="UP000282211"/>
    </source>
</evidence>
<dbReference type="InterPro" id="IPR002104">
    <property type="entry name" value="Integrase_catalytic"/>
</dbReference>
<sequence>MLSPRHSSDPSSYVPPDFVKRNGRKMVTAYSEFFALNINANTNDAYANGLKLFFEHCEKIGISDVLDIEPIHVQDFNVTILGAGYGTASLRQYLSAIRMFFDSCVVRGVLSVNPAKAVKLPRSSTGTGKTPVIVSDQVRQILDSIPRMREIDLRDRALIGLMVYSFFRISAALSLKVRDYELRGNQRWLVGEEKGSKRHEMPVHPDLENMMDEYLIETGVIKSPNALIFQSCIGRNGKLTGKPFDRNSSWRMVRKRALAAGIQREIGNHSFRATGITTYLNNGGSLEDARIMANHSNSTTTKLYDRTKDVAKLQEIQRLKF</sequence>
<evidence type="ECO:0000259" key="6">
    <source>
        <dbReference type="PROSITE" id="PS51898"/>
    </source>
</evidence>
<keyword evidence="2" id="KW-0229">DNA integration</keyword>
<dbReference type="PROSITE" id="PS51898">
    <property type="entry name" value="TYR_RECOMBINASE"/>
    <property type="match status" value="1"/>
</dbReference>
<dbReference type="RefSeq" id="WP_121099146.1">
    <property type="nucleotide sequence ID" value="NZ_RBII01000001.1"/>
</dbReference>
<dbReference type="Proteomes" id="UP000282211">
    <property type="component" value="Unassembled WGS sequence"/>
</dbReference>
<gene>
    <name evidence="8" type="ORF">DES40_0684</name>
</gene>
<dbReference type="InterPro" id="IPR004107">
    <property type="entry name" value="Integrase_SAM-like_N"/>
</dbReference>
<dbReference type="InterPro" id="IPR050090">
    <property type="entry name" value="Tyrosine_recombinase_XerCD"/>
</dbReference>
<name>A0A420WK96_9PROT</name>
<dbReference type="Gene3D" id="1.10.150.130">
    <property type="match status" value="1"/>
</dbReference>
<protein>
    <submittedName>
        <fullName evidence="8">Site-specific recombinase XerD</fullName>
    </submittedName>
</protein>
<dbReference type="PANTHER" id="PTHR30349">
    <property type="entry name" value="PHAGE INTEGRASE-RELATED"/>
    <property type="match status" value="1"/>
</dbReference>
<dbReference type="GO" id="GO:0003677">
    <property type="term" value="F:DNA binding"/>
    <property type="evidence" value="ECO:0007669"/>
    <property type="project" value="UniProtKB-UniRule"/>
</dbReference>
<evidence type="ECO:0000256" key="5">
    <source>
        <dbReference type="PROSITE-ProRule" id="PRU01248"/>
    </source>
</evidence>
<dbReference type="InterPro" id="IPR013762">
    <property type="entry name" value="Integrase-like_cat_sf"/>
</dbReference>